<organism evidence="2 3">
    <name type="scientific">Triparma strigata</name>
    <dbReference type="NCBI Taxonomy" id="1606541"/>
    <lineage>
        <taxon>Eukaryota</taxon>
        <taxon>Sar</taxon>
        <taxon>Stramenopiles</taxon>
        <taxon>Ochrophyta</taxon>
        <taxon>Bolidophyceae</taxon>
        <taxon>Parmales</taxon>
        <taxon>Triparmaceae</taxon>
        <taxon>Triparma</taxon>
    </lineage>
</organism>
<accession>A0A9W7AUL8</accession>
<comment type="caution">
    <text evidence="2">The sequence shown here is derived from an EMBL/GenBank/DDBJ whole genome shotgun (WGS) entry which is preliminary data.</text>
</comment>
<protein>
    <submittedName>
        <fullName evidence="2">Uncharacterized protein</fullName>
    </submittedName>
</protein>
<keyword evidence="3" id="KW-1185">Reference proteome</keyword>
<dbReference type="Proteomes" id="UP001165085">
    <property type="component" value="Unassembled WGS sequence"/>
</dbReference>
<feature type="region of interest" description="Disordered" evidence="1">
    <location>
        <begin position="1"/>
        <end position="23"/>
    </location>
</feature>
<gene>
    <name evidence="2" type="ORF">TrST_g9507</name>
</gene>
<name>A0A9W7AUL8_9STRA</name>
<evidence type="ECO:0000313" key="2">
    <source>
        <dbReference type="EMBL" id="GMH76275.1"/>
    </source>
</evidence>
<dbReference type="EMBL" id="BRXY01000195">
    <property type="protein sequence ID" value="GMH76275.1"/>
    <property type="molecule type" value="Genomic_DNA"/>
</dbReference>
<reference evidence="3" key="1">
    <citation type="journal article" date="2023" name="Commun. Biol.">
        <title>Genome analysis of Parmales, the sister group of diatoms, reveals the evolutionary specialization of diatoms from phago-mixotrophs to photoautotrophs.</title>
        <authorList>
            <person name="Ban H."/>
            <person name="Sato S."/>
            <person name="Yoshikawa S."/>
            <person name="Yamada K."/>
            <person name="Nakamura Y."/>
            <person name="Ichinomiya M."/>
            <person name="Sato N."/>
            <person name="Blanc-Mathieu R."/>
            <person name="Endo H."/>
            <person name="Kuwata A."/>
            <person name="Ogata H."/>
        </authorList>
    </citation>
    <scope>NUCLEOTIDE SEQUENCE [LARGE SCALE GENOMIC DNA]</scope>
    <source>
        <strain evidence="3">NIES 3701</strain>
    </source>
</reference>
<evidence type="ECO:0000313" key="3">
    <source>
        <dbReference type="Proteomes" id="UP001165085"/>
    </source>
</evidence>
<dbReference type="OrthoDB" id="197391at2759"/>
<sequence length="104" mass="11745">MVDPPSPPVLLQFRPPAAEGGDPIEVDPTILQNMIDLRKNVENISRQVRNWLKKGKVEKMFTKGQVLGIVQQRHNDIKEMDKLLNRFSVAVTNLAVRAQTKSAE</sequence>
<proteinExistence type="predicted"/>
<evidence type="ECO:0000256" key="1">
    <source>
        <dbReference type="SAM" id="MobiDB-lite"/>
    </source>
</evidence>
<dbReference type="AlphaFoldDB" id="A0A9W7AUL8"/>